<name>A0A6C0K5R4_9ZZZZ</name>
<dbReference type="EMBL" id="MN740799">
    <property type="protein sequence ID" value="QHU12426.1"/>
    <property type="molecule type" value="Genomic_DNA"/>
</dbReference>
<dbReference type="Pfam" id="PF19141">
    <property type="entry name" value="DUF5824"/>
    <property type="match status" value="1"/>
</dbReference>
<dbReference type="AlphaFoldDB" id="A0A6C0K5R4"/>
<reference evidence="2" key="1">
    <citation type="journal article" date="2020" name="Nature">
        <title>Giant virus diversity and host interactions through global metagenomics.</title>
        <authorList>
            <person name="Schulz F."/>
            <person name="Roux S."/>
            <person name="Paez-Espino D."/>
            <person name="Jungbluth S."/>
            <person name="Walsh D.A."/>
            <person name="Denef V.J."/>
            <person name="McMahon K.D."/>
            <person name="Konstantinidis K.T."/>
            <person name="Eloe-Fadrosh E.A."/>
            <person name="Kyrpides N.C."/>
            <person name="Woyke T."/>
        </authorList>
    </citation>
    <scope>NUCLEOTIDE SEQUENCE</scope>
    <source>
        <strain evidence="2">GVMAG-S-1101171-110</strain>
    </source>
</reference>
<organism evidence="2">
    <name type="scientific">viral metagenome</name>
    <dbReference type="NCBI Taxonomy" id="1070528"/>
    <lineage>
        <taxon>unclassified sequences</taxon>
        <taxon>metagenomes</taxon>
        <taxon>organismal metagenomes</taxon>
    </lineage>
</organism>
<feature type="domain" description="DUF5824" evidence="1">
    <location>
        <begin position="21"/>
        <end position="141"/>
    </location>
</feature>
<dbReference type="InterPro" id="IPR043862">
    <property type="entry name" value="DUF5824"/>
</dbReference>
<protein>
    <recommendedName>
        <fullName evidence="1">DUF5824 domain-containing protein</fullName>
    </recommendedName>
</protein>
<accession>A0A6C0K5R4</accession>
<evidence type="ECO:0000259" key="1">
    <source>
        <dbReference type="Pfam" id="PF19141"/>
    </source>
</evidence>
<evidence type="ECO:0000313" key="2">
    <source>
        <dbReference type="EMBL" id="QHU12426.1"/>
    </source>
</evidence>
<sequence length="165" mass="19317">MAGRAIKRHTITRKNNLAFWPSRYYKGLSWAKKSQRRREIRRFGSMNWKNTRAYRGFQTDKGIVTKKSSYVEQWNKLFPGVTDTAEKAQVTGVPKDILMESYNRGMAAWRTGHRPGATPQQWGHARVDSLLVCGKTHYGPDSDLVQKAKMRSQKARRWWRKTCRK</sequence>
<proteinExistence type="predicted"/>